<reference evidence="6" key="1">
    <citation type="submission" date="2015-01" db="EMBL/GenBank/DDBJ databases">
        <authorList>
            <person name="Manzoor Shahid"/>
            <person name="Zubair Saima"/>
        </authorList>
    </citation>
    <scope>NUCLEOTIDE SEQUENCE [LARGE SCALE GENOMIC DNA]</scope>
    <source>
        <strain evidence="6">Sp3</strain>
    </source>
</reference>
<dbReference type="Pfam" id="PF14620">
    <property type="entry name" value="YPEB_PepSY1-2"/>
    <property type="match status" value="1"/>
</dbReference>
<dbReference type="InterPro" id="IPR014239">
    <property type="entry name" value="YpeB_PepSY1-2"/>
</dbReference>
<sequence length="460" mass="51721">MYLQYRREKMKNRYNAAIITFAVLFGVAALWGVFQAKERRVAETQLENKYNRAFYESMQRSKNVEALLSKGLASGSPSNIDNLFADLWYNASAAQENLHQLPLSHQVVAQTSKYLTQVGDYAYAITKREQGTKFTERDRTIMRDLYGKAKTLNREMGVVQRQAATGTFHWGEVKAKLDTRLTKGSLSGADRSFQRIDSQMQEIPVLIYDGPFSDHLDRAKPLGVTGKAVTAEQAQKVARSFIDFKGTKISDVKSAKAVRGKIPAYSFEFRTGNKPTDVITINVTKTGGHVVYYTNPRTVGEAKISDSKASSLAEDFLKSRGIKNMVPTYTMKTNNTFTISFAYKQGDVVIYPDLIKVLVAMDNGQVLTYDALGFLMSHHKRDLPKAKISMDEARKKLNPELKVKAERMAVIPTAGKHEVLTYEFKAEMKGDTFLVYINALNGNEERIFKLLKTSYGTLVL</sequence>
<keyword evidence="1" id="KW-0812">Transmembrane</keyword>
<keyword evidence="1" id="KW-0472">Membrane</keyword>
<evidence type="ECO:0000259" key="3">
    <source>
        <dbReference type="Pfam" id="PF14620"/>
    </source>
</evidence>
<dbReference type="Pfam" id="PF03413">
    <property type="entry name" value="PepSY"/>
    <property type="match status" value="1"/>
</dbReference>
<keyword evidence="1" id="KW-1133">Transmembrane helix</keyword>
<feature type="domain" description="PepSY" evidence="2">
    <location>
        <begin position="387"/>
        <end position="444"/>
    </location>
</feature>
<evidence type="ECO:0000259" key="4">
    <source>
        <dbReference type="Pfam" id="PF20769"/>
    </source>
</evidence>
<evidence type="ECO:0000313" key="6">
    <source>
        <dbReference type="Proteomes" id="UP000046155"/>
    </source>
</evidence>
<evidence type="ECO:0000259" key="2">
    <source>
        <dbReference type="Pfam" id="PF03413"/>
    </source>
</evidence>
<accession>A0A0B7MPH5</accession>
<dbReference type="GO" id="GO:0009847">
    <property type="term" value="P:spore germination"/>
    <property type="evidence" value="ECO:0007669"/>
    <property type="project" value="InterPro"/>
</dbReference>
<dbReference type="InterPro" id="IPR025711">
    <property type="entry name" value="PepSY"/>
</dbReference>
<dbReference type="NCBIfam" id="TIGR02889">
    <property type="entry name" value="spore_YpeB"/>
    <property type="match status" value="1"/>
</dbReference>
<dbReference type="Proteomes" id="UP000046155">
    <property type="component" value="Unassembled WGS sequence"/>
</dbReference>
<evidence type="ECO:0000256" key="1">
    <source>
        <dbReference type="SAM" id="Phobius"/>
    </source>
</evidence>
<feature type="domain" description="Sporulation protein YpeB PepSY1 and PepSY2" evidence="3">
    <location>
        <begin position="190"/>
        <end position="384"/>
    </location>
</feature>
<evidence type="ECO:0000313" key="5">
    <source>
        <dbReference type="EMBL" id="CEO89627.1"/>
    </source>
</evidence>
<feature type="transmembrane region" description="Helical" evidence="1">
    <location>
        <begin position="12"/>
        <end position="34"/>
    </location>
</feature>
<gene>
    <name evidence="5" type="ORF">SSCH_540005</name>
</gene>
<feature type="domain" description="Sporulation protein YpeB N-terminal" evidence="4">
    <location>
        <begin position="39"/>
        <end position="172"/>
    </location>
</feature>
<keyword evidence="6" id="KW-1185">Reference proteome</keyword>
<proteinExistence type="predicted"/>
<dbReference type="AlphaFoldDB" id="A0A0B7MPH5"/>
<name>A0A0B7MPH5_9FIRM</name>
<protein>
    <submittedName>
        <fullName evidence="5">Germination protein YpeB</fullName>
    </submittedName>
</protein>
<organism evidence="5 6">
    <name type="scientific">Syntrophaceticus schinkii</name>
    <dbReference type="NCBI Taxonomy" id="499207"/>
    <lineage>
        <taxon>Bacteria</taxon>
        <taxon>Bacillati</taxon>
        <taxon>Bacillota</taxon>
        <taxon>Clostridia</taxon>
        <taxon>Thermoanaerobacterales</taxon>
        <taxon>Thermoanaerobacterales Family III. Incertae Sedis</taxon>
        <taxon>Syntrophaceticus</taxon>
    </lineage>
</organism>
<dbReference type="InterPro" id="IPR048402">
    <property type="entry name" value="YpeB_N"/>
</dbReference>
<dbReference type="Pfam" id="PF20769">
    <property type="entry name" value="YPEB_N"/>
    <property type="match status" value="1"/>
</dbReference>
<dbReference type="EMBL" id="CDRZ01000252">
    <property type="protein sequence ID" value="CEO89627.1"/>
    <property type="molecule type" value="Genomic_DNA"/>
</dbReference>